<gene>
    <name evidence="3" type="ORF">RQP53_17910</name>
</gene>
<accession>A0ABU3PF45</accession>
<evidence type="ECO:0000313" key="3">
    <source>
        <dbReference type="EMBL" id="MDT9001158.1"/>
    </source>
</evidence>
<feature type="compositionally biased region" description="Low complexity" evidence="1">
    <location>
        <begin position="181"/>
        <end position="200"/>
    </location>
</feature>
<reference evidence="3" key="1">
    <citation type="submission" date="2023-09" db="EMBL/GenBank/DDBJ databases">
        <title>Paucibacter sp. APW11 Genome sequencing and assembly.</title>
        <authorList>
            <person name="Kim I."/>
        </authorList>
    </citation>
    <scope>NUCLEOTIDE SEQUENCE</scope>
    <source>
        <strain evidence="3">APW11</strain>
    </source>
</reference>
<comment type="caution">
    <text evidence="3">The sequence shown here is derived from an EMBL/GenBank/DDBJ whole genome shotgun (WGS) entry which is preliminary data.</text>
</comment>
<evidence type="ECO:0000313" key="4">
    <source>
        <dbReference type="Proteomes" id="UP001246372"/>
    </source>
</evidence>
<dbReference type="RefSeq" id="WP_315652046.1">
    <property type="nucleotide sequence ID" value="NZ_JAVXZY010000008.1"/>
</dbReference>
<dbReference type="NCBIfam" id="TIGR02098">
    <property type="entry name" value="MJ0042_CXXC"/>
    <property type="match status" value="1"/>
</dbReference>
<sequence>MSLATRCTACGTIFRVVQDQLRVSDGWVRCGRCAEVFDAREQLFDMDREAPPPWPPRRSGVDENVGQDVDAYAPPPDIVVPPAPASPPARPPAAPRPAPAHSPAPVSHEEADAPLPSWAVSEPGAASARPDPHASFSSEEERREPFFDPPASEPDPRADLPEPRGLRTEPDEPLLPPPDSPDVVLAPGLAAAAQQAAAPEAEPDAQKKRAGKNKSRKPEPKPGFVKRAEGQARWQRPGVRIALSLLGVMLSGALAAQAALHFRDAIAAQYPQARPLLQSMCGLAGCELQPWRRIDAISVDSSALTQASSGNHYKLSLTLRNKSPWELALPAVELSLTDSGGGLITKKALSPQDFKLERNSIAGGAEQPLQIVFSTGSQKVSGYTIEIFHP</sequence>
<name>A0ABU3PF45_9BURK</name>
<feature type="region of interest" description="Disordered" evidence="1">
    <location>
        <begin position="47"/>
        <end position="231"/>
    </location>
</feature>
<evidence type="ECO:0000256" key="1">
    <source>
        <dbReference type="SAM" id="MobiDB-lite"/>
    </source>
</evidence>
<dbReference type="InterPro" id="IPR021834">
    <property type="entry name" value="DUF3426"/>
</dbReference>
<keyword evidence="4" id="KW-1185">Reference proteome</keyword>
<dbReference type="Pfam" id="PF13719">
    <property type="entry name" value="Zn_ribbon_5"/>
    <property type="match status" value="1"/>
</dbReference>
<dbReference type="InterPro" id="IPR011723">
    <property type="entry name" value="Znf/thioredoxin_put"/>
</dbReference>
<protein>
    <submittedName>
        <fullName evidence="3">Zinc-ribbon and DUF3426 domain-containing protein</fullName>
    </submittedName>
</protein>
<dbReference type="Proteomes" id="UP001246372">
    <property type="component" value="Unassembled WGS sequence"/>
</dbReference>
<organism evidence="3 4">
    <name type="scientific">Roseateles aquae</name>
    <dbReference type="NCBI Taxonomy" id="3077235"/>
    <lineage>
        <taxon>Bacteria</taxon>
        <taxon>Pseudomonadati</taxon>
        <taxon>Pseudomonadota</taxon>
        <taxon>Betaproteobacteria</taxon>
        <taxon>Burkholderiales</taxon>
        <taxon>Sphaerotilaceae</taxon>
        <taxon>Roseateles</taxon>
    </lineage>
</organism>
<feature type="domain" description="Zinc finger/thioredoxin putative" evidence="2">
    <location>
        <begin position="3"/>
        <end position="39"/>
    </location>
</feature>
<feature type="compositionally biased region" description="Basic and acidic residues" evidence="1">
    <location>
        <begin position="154"/>
        <end position="170"/>
    </location>
</feature>
<evidence type="ECO:0000259" key="2">
    <source>
        <dbReference type="Pfam" id="PF13719"/>
    </source>
</evidence>
<dbReference type="Pfam" id="PF11906">
    <property type="entry name" value="DUF3426"/>
    <property type="match status" value="1"/>
</dbReference>
<proteinExistence type="predicted"/>
<dbReference type="EMBL" id="JAVXZY010000008">
    <property type="protein sequence ID" value="MDT9001158.1"/>
    <property type="molecule type" value="Genomic_DNA"/>
</dbReference>
<feature type="compositionally biased region" description="Basic and acidic residues" evidence="1">
    <location>
        <begin position="216"/>
        <end position="230"/>
    </location>
</feature>
<feature type="compositionally biased region" description="Pro residues" evidence="1">
    <location>
        <begin position="73"/>
        <end position="102"/>
    </location>
</feature>